<protein>
    <recommendedName>
        <fullName evidence="3">CCAAT-binding factor domain-containing protein</fullName>
    </recommendedName>
</protein>
<evidence type="ECO:0000313" key="4">
    <source>
        <dbReference type="EMBL" id="CAL8088690.1"/>
    </source>
</evidence>
<dbReference type="Proteomes" id="UP001642540">
    <property type="component" value="Unassembled WGS sequence"/>
</dbReference>
<feature type="domain" description="CCAAT-binding factor" evidence="3">
    <location>
        <begin position="188"/>
        <end position="365"/>
    </location>
</feature>
<name>A0ABP1Q481_9HEXA</name>
<evidence type="ECO:0000256" key="1">
    <source>
        <dbReference type="ARBA" id="ARBA00007797"/>
    </source>
</evidence>
<comment type="caution">
    <text evidence="4">The sequence shown here is derived from an EMBL/GenBank/DDBJ whole genome shotgun (WGS) entry which is preliminary data.</text>
</comment>
<feature type="compositionally biased region" description="Acidic residues" evidence="2">
    <location>
        <begin position="12"/>
        <end position="21"/>
    </location>
</feature>
<accession>A0ABP1Q481</accession>
<dbReference type="Pfam" id="PF03914">
    <property type="entry name" value="CBF"/>
    <property type="match status" value="1"/>
</dbReference>
<comment type="similarity">
    <text evidence="1">Belongs to the CBF/MAK21 family.</text>
</comment>
<dbReference type="EMBL" id="CAXLJM020000023">
    <property type="protein sequence ID" value="CAL8088690.1"/>
    <property type="molecule type" value="Genomic_DNA"/>
</dbReference>
<evidence type="ECO:0000313" key="5">
    <source>
        <dbReference type="Proteomes" id="UP001642540"/>
    </source>
</evidence>
<proteinExistence type="inferred from homology"/>
<organism evidence="4 5">
    <name type="scientific">Orchesella dallaii</name>
    <dbReference type="NCBI Taxonomy" id="48710"/>
    <lineage>
        <taxon>Eukaryota</taxon>
        <taxon>Metazoa</taxon>
        <taxon>Ecdysozoa</taxon>
        <taxon>Arthropoda</taxon>
        <taxon>Hexapoda</taxon>
        <taxon>Collembola</taxon>
        <taxon>Entomobryomorpha</taxon>
        <taxon>Entomobryoidea</taxon>
        <taxon>Orchesellidae</taxon>
        <taxon>Orchesellinae</taxon>
        <taxon>Orchesella</taxon>
    </lineage>
</organism>
<sequence>MQDSTQLLPSSTEEDGMESGQDEPVFIKKLKSDISDGVKVGLNPVKQAKFRKAVLYTDIRLDFVDFLKDYLKLMRNGPKDEDKAQKFDETKMKDILALIGIICAKGNFEEDKFYKKNNQQLDALEENYTEFKKHFSELWAEVMKWKMTPSIYRNVVILLPEKVMSHLTKPLHMSDFLLESFKLGGPVSLVSLHGIFLLMQNFNFEVPDFYSRLYSLFTQETLGSKYKARFFAYSREFLSSTHLPEGLVAAFIKRLSRLSTFAPASSLPMIFDFITNLLVQHAGLKVLLNPLKPDGQPKIKDLKLSDYWDTDFDTFKKGIYSDGADVEDPDPFNENEQDPMKSRALESWLCEIKALQNHVVSSIALKAKFINKAVPKVERDLDDTLSLTYKEVEDQEREMSDKLEPTPSHIKPLVEWDLDQTVETKKPKLTNTSV</sequence>
<dbReference type="PANTHER" id="PTHR12455">
    <property type="entry name" value="NUCLEOLAR COMPLEX PROTEIN 4"/>
    <property type="match status" value="1"/>
</dbReference>
<dbReference type="InterPro" id="IPR005612">
    <property type="entry name" value="CCAAT-binding_factor"/>
</dbReference>
<feature type="region of interest" description="Disordered" evidence="2">
    <location>
        <begin position="1"/>
        <end position="21"/>
    </location>
</feature>
<feature type="compositionally biased region" description="Polar residues" evidence="2">
    <location>
        <begin position="1"/>
        <end position="11"/>
    </location>
</feature>
<evidence type="ECO:0000256" key="2">
    <source>
        <dbReference type="SAM" id="MobiDB-lite"/>
    </source>
</evidence>
<gene>
    <name evidence="4" type="ORF">ODALV1_LOCUS7133</name>
</gene>
<evidence type="ECO:0000259" key="3">
    <source>
        <dbReference type="Pfam" id="PF03914"/>
    </source>
</evidence>
<dbReference type="InterPro" id="IPR027193">
    <property type="entry name" value="Noc4"/>
</dbReference>
<reference evidence="4 5" key="1">
    <citation type="submission" date="2024-08" db="EMBL/GenBank/DDBJ databases">
        <authorList>
            <person name="Cucini C."/>
            <person name="Frati F."/>
        </authorList>
    </citation>
    <scope>NUCLEOTIDE SEQUENCE [LARGE SCALE GENOMIC DNA]</scope>
</reference>
<feature type="region of interest" description="Disordered" evidence="2">
    <location>
        <begin position="392"/>
        <end position="415"/>
    </location>
</feature>
<keyword evidence="5" id="KW-1185">Reference proteome</keyword>
<dbReference type="PANTHER" id="PTHR12455:SF0">
    <property type="entry name" value="NUCLEOLAR COMPLEX PROTEIN 4 HOMOLOG"/>
    <property type="match status" value="1"/>
</dbReference>